<reference evidence="2 3" key="1">
    <citation type="journal article" date="2018" name="J. Microbiol.">
        <title>Baekduia soli gen. nov., sp. nov., a novel bacterium isolated from the soil of Baekdu Mountain and proposal of a novel family name, Baekduiaceae fam. nov.</title>
        <authorList>
            <person name="An D.S."/>
            <person name="Siddiqi M.Z."/>
            <person name="Kim K.H."/>
            <person name="Yu H.S."/>
            <person name="Im W.T."/>
        </authorList>
    </citation>
    <scope>NUCLEOTIDE SEQUENCE [LARGE SCALE GENOMIC DNA]</scope>
    <source>
        <strain evidence="2 3">BR7-21</strain>
    </source>
</reference>
<dbReference type="InterPro" id="IPR037523">
    <property type="entry name" value="VOC_core"/>
</dbReference>
<accession>A0A5B8U3E0</accession>
<dbReference type="OrthoDB" id="317332at2"/>
<dbReference type="SUPFAM" id="SSF54593">
    <property type="entry name" value="Glyoxalase/Bleomycin resistance protein/Dihydroxybiphenyl dioxygenase"/>
    <property type="match status" value="1"/>
</dbReference>
<evidence type="ECO:0000313" key="2">
    <source>
        <dbReference type="EMBL" id="QEC47441.1"/>
    </source>
</evidence>
<dbReference type="KEGG" id="bsol:FSW04_07515"/>
<gene>
    <name evidence="2" type="ORF">FSW04_07515</name>
</gene>
<evidence type="ECO:0000259" key="1">
    <source>
        <dbReference type="PROSITE" id="PS51819"/>
    </source>
</evidence>
<keyword evidence="3" id="KW-1185">Reference proteome</keyword>
<evidence type="ECO:0000313" key="3">
    <source>
        <dbReference type="Proteomes" id="UP000321805"/>
    </source>
</evidence>
<name>A0A5B8U3E0_9ACTN</name>
<organism evidence="2 3">
    <name type="scientific">Baekduia soli</name>
    <dbReference type="NCBI Taxonomy" id="496014"/>
    <lineage>
        <taxon>Bacteria</taxon>
        <taxon>Bacillati</taxon>
        <taxon>Actinomycetota</taxon>
        <taxon>Thermoleophilia</taxon>
        <taxon>Solirubrobacterales</taxon>
        <taxon>Baekduiaceae</taxon>
        <taxon>Baekduia</taxon>
    </lineage>
</organism>
<sequence length="152" mass="15918">MVVAVMGAAWDSPLPGANDSTSIESVAGTADPPDAGSMNVIRIDHVSLNASDRTASLAWYAEVLGLRAGDPHDVPDQPVFLGPAGARLGLFADRAAGLRHVALATTAPVQAALAARLDQLGITYHPERHRDSDSIYVPDPDGTMLEVMVPRT</sequence>
<dbReference type="Pfam" id="PF00903">
    <property type="entry name" value="Glyoxalase"/>
    <property type="match status" value="1"/>
</dbReference>
<dbReference type="Gene3D" id="3.10.180.10">
    <property type="entry name" value="2,3-Dihydroxybiphenyl 1,2-Dioxygenase, domain 1"/>
    <property type="match status" value="1"/>
</dbReference>
<dbReference type="InterPro" id="IPR029068">
    <property type="entry name" value="Glyas_Bleomycin-R_OHBP_Dase"/>
</dbReference>
<dbReference type="InterPro" id="IPR004360">
    <property type="entry name" value="Glyas_Fos-R_dOase_dom"/>
</dbReference>
<proteinExistence type="predicted"/>
<dbReference type="PROSITE" id="PS51819">
    <property type="entry name" value="VOC"/>
    <property type="match status" value="1"/>
</dbReference>
<dbReference type="Proteomes" id="UP000321805">
    <property type="component" value="Chromosome"/>
</dbReference>
<dbReference type="CDD" id="cd06587">
    <property type="entry name" value="VOC"/>
    <property type="match status" value="1"/>
</dbReference>
<dbReference type="AlphaFoldDB" id="A0A5B8U3E0"/>
<feature type="domain" description="VOC" evidence="1">
    <location>
        <begin position="42"/>
        <end position="150"/>
    </location>
</feature>
<dbReference type="EMBL" id="CP042430">
    <property type="protein sequence ID" value="QEC47441.1"/>
    <property type="molecule type" value="Genomic_DNA"/>
</dbReference>
<protein>
    <submittedName>
        <fullName evidence="2">VOC family protein</fullName>
    </submittedName>
</protein>